<comment type="catalytic activity">
    <reaction evidence="11">
        <text>DNA(n) + a 2'-deoxyribonucleoside 5'-triphosphate = DNA(n+1) + diphosphate</text>
        <dbReference type="Rhea" id="RHEA:22508"/>
        <dbReference type="Rhea" id="RHEA-COMP:17339"/>
        <dbReference type="Rhea" id="RHEA-COMP:17340"/>
        <dbReference type="ChEBI" id="CHEBI:33019"/>
        <dbReference type="ChEBI" id="CHEBI:61560"/>
        <dbReference type="ChEBI" id="CHEBI:173112"/>
        <dbReference type="EC" id="2.7.7.7"/>
    </reaction>
</comment>
<feature type="domain" description="AAA+ ATPase" evidence="13">
    <location>
        <begin position="37"/>
        <end position="179"/>
    </location>
</feature>
<name>A0ABT1SPT0_9FIRM</name>
<organism evidence="14 15">
    <name type="scientific">Megasphaera massiliensis</name>
    <dbReference type="NCBI Taxonomy" id="1232428"/>
    <lineage>
        <taxon>Bacteria</taxon>
        <taxon>Bacillati</taxon>
        <taxon>Bacillota</taxon>
        <taxon>Negativicutes</taxon>
        <taxon>Veillonellales</taxon>
        <taxon>Veillonellaceae</taxon>
        <taxon>Megasphaera</taxon>
    </lineage>
</organism>
<evidence type="ECO:0000313" key="15">
    <source>
        <dbReference type="Proteomes" id="UP001206692"/>
    </source>
</evidence>
<evidence type="ECO:0000256" key="10">
    <source>
        <dbReference type="ARBA" id="ARBA00022932"/>
    </source>
</evidence>
<dbReference type="PRINTS" id="PR00300">
    <property type="entry name" value="CLPPROTEASEA"/>
</dbReference>
<dbReference type="Pfam" id="PF13177">
    <property type="entry name" value="DNA_pol3_delta2"/>
    <property type="match status" value="1"/>
</dbReference>
<dbReference type="SUPFAM" id="SSF52540">
    <property type="entry name" value="P-loop containing nucleoside triphosphate hydrolases"/>
    <property type="match status" value="1"/>
</dbReference>
<dbReference type="Pfam" id="PF22608">
    <property type="entry name" value="DNAX_ATPase_lid"/>
    <property type="match status" value="1"/>
</dbReference>
<dbReference type="Proteomes" id="UP001206692">
    <property type="component" value="Unassembled WGS sequence"/>
</dbReference>
<feature type="region of interest" description="Disordered" evidence="12">
    <location>
        <begin position="571"/>
        <end position="650"/>
    </location>
</feature>
<dbReference type="InterPro" id="IPR008921">
    <property type="entry name" value="DNA_pol3_clamp-load_cplx_C"/>
</dbReference>
<dbReference type="EMBL" id="JANGEW010000002">
    <property type="protein sequence ID" value="MCQ5341876.1"/>
    <property type="molecule type" value="Genomic_DNA"/>
</dbReference>
<keyword evidence="10" id="KW-0239">DNA-directed DNA polymerase</keyword>
<evidence type="ECO:0000256" key="11">
    <source>
        <dbReference type="ARBA" id="ARBA00049244"/>
    </source>
</evidence>
<evidence type="ECO:0000313" key="14">
    <source>
        <dbReference type="EMBL" id="MCQ5341876.1"/>
    </source>
</evidence>
<dbReference type="InterPro" id="IPR022754">
    <property type="entry name" value="DNA_pol_III_gamma-3"/>
</dbReference>
<feature type="compositionally biased region" description="Low complexity" evidence="12">
    <location>
        <begin position="462"/>
        <end position="476"/>
    </location>
</feature>
<evidence type="ECO:0000256" key="12">
    <source>
        <dbReference type="SAM" id="MobiDB-lite"/>
    </source>
</evidence>
<accession>A0ABT1SPT0</accession>
<keyword evidence="9" id="KW-0067">ATP-binding</keyword>
<dbReference type="Gene3D" id="1.20.272.10">
    <property type="match status" value="1"/>
</dbReference>
<evidence type="ECO:0000256" key="2">
    <source>
        <dbReference type="ARBA" id="ARBA00012417"/>
    </source>
</evidence>
<dbReference type="PANTHER" id="PTHR11669:SF0">
    <property type="entry name" value="PROTEIN STICHEL-LIKE 2"/>
    <property type="match status" value="1"/>
</dbReference>
<keyword evidence="5" id="KW-0235">DNA replication</keyword>
<dbReference type="NCBIfam" id="NF004046">
    <property type="entry name" value="PRK05563.1"/>
    <property type="match status" value="1"/>
</dbReference>
<reference evidence="14 15" key="1">
    <citation type="submission" date="2022-06" db="EMBL/GenBank/DDBJ databases">
        <title>Isolation of gut microbiota from human fecal samples.</title>
        <authorList>
            <person name="Pamer E.G."/>
            <person name="Barat B."/>
            <person name="Waligurski E."/>
            <person name="Medina S."/>
            <person name="Paddock L."/>
            <person name="Mostad J."/>
        </authorList>
    </citation>
    <scope>NUCLEOTIDE SEQUENCE [LARGE SCALE GENOMIC DNA]</scope>
    <source>
        <strain evidence="14 15">DFI.1.1</strain>
    </source>
</reference>
<dbReference type="SMART" id="SM00382">
    <property type="entry name" value="AAA"/>
    <property type="match status" value="1"/>
</dbReference>
<dbReference type="Gene3D" id="3.40.50.300">
    <property type="entry name" value="P-loop containing nucleotide triphosphate hydrolases"/>
    <property type="match status" value="1"/>
</dbReference>
<gene>
    <name evidence="14" type="primary">dnaX</name>
    <name evidence="14" type="ORF">NE675_02330</name>
</gene>
<dbReference type="InterPro" id="IPR012763">
    <property type="entry name" value="DNA_pol_III_sug/sutau_N"/>
</dbReference>
<keyword evidence="7" id="KW-0547">Nucleotide-binding</keyword>
<dbReference type="InterPro" id="IPR045085">
    <property type="entry name" value="HLD_clamp_pol_III_gamma_tau"/>
</dbReference>
<dbReference type="GO" id="GO:0003887">
    <property type="term" value="F:DNA-directed DNA polymerase activity"/>
    <property type="evidence" value="ECO:0007669"/>
    <property type="project" value="UniProtKB-EC"/>
</dbReference>
<dbReference type="EC" id="2.7.7.7" evidence="2"/>
<comment type="caution">
    <text evidence="14">The sequence shown here is derived from an EMBL/GenBank/DDBJ whole genome shotgun (WGS) entry which is preliminary data.</text>
</comment>
<evidence type="ECO:0000256" key="6">
    <source>
        <dbReference type="ARBA" id="ARBA00022723"/>
    </source>
</evidence>
<comment type="similarity">
    <text evidence="1">Belongs to the DnaX/STICHEL family.</text>
</comment>
<evidence type="ECO:0000256" key="3">
    <source>
        <dbReference type="ARBA" id="ARBA00022679"/>
    </source>
</evidence>
<evidence type="ECO:0000256" key="9">
    <source>
        <dbReference type="ARBA" id="ARBA00022840"/>
    </source>
</evidence>
<keyword evidence="3 14" id="KW-0808">Transferase</keyword>
<protein>
    <recommendedName>
        <fullName evidence="2">DNA-directed DNA polymerase</fullName>
        <ecNumber evidence="2">2.7.7.7</ecNumber>
    </recommendedName>
</protein>
<dbReference type="InterPro" id="IPR001270">
    <property type="entry name" value="ClpA/B"/>
</dbReference>
<dbReference type="RefSeq" id="WP_062411682.1">
    <property type="nucleotide sequence ID" value="NZ_JAJCIO010000002.1"/>
</dbReference>
<dbReference type="CDD" id="cd00009">
    <property type="entry name" value="AAA"/>
    <property type="match status" value="1"/>
</dbReference>
<evidence type="ECO:0000259" key="13">
    <source>
        <dbReference type="SMART" id="SM00382"/>
    </source>
</evidence>
<feature type="compositionally biased region" description="Low complexity" evidence="12">
    <location>
        <begin position="578"/>
        <end position="594"/>
    </location>
</feature>
<dbReference type="SUPFAM" id="SSF48019">
    <property type="entry name" value="post-AAA+ oligomerization domain-like"/>
    <property type="match status" value="1"/>
</dbReference>
<feature type="compositionally biased region" description="Polar residues" evidence="12">
    <location>
        <begin position="414"/>
        <end position="430"/>
    </location>
</feature>
<dbReference type="InterPro" id="IPR003593">
    <property type="entry name" value="AAA+_ATPase"/>
</dbReference>
<keyword evidence="6" id="KW-0479">Metal-binding</keyword>
<dbReference type="InterPro" id="IPR027417">
    <property type="entry name" value="P-loop_NTPase"/>
</dbReference>
<feature type="region of interest" description="Disordered" evidence="12">
    <location>
        <begin position="410"/>
        <end position="476"/>
    </location>
</feature>
<keyword evidence="4 14" id="KW-0548">Nucleotidyltransferase</keyword>
<dbReference type="CDD" id="cd18137">
    <property type="entry name" value="HLD_clamp_pol_III_gamma_tau"/>
    <property type="match status" value="1"/>
</dbReference>
<evidence type="ECO:0000256" key="1">
    <source>
        <dbReference type="ARBA" id="ARBA00006360"/>
    </source>
</evidence>
<dbReference type="Gene3D" id="1.10.8.60">
    <property type="match status" value="1"/>
</dbReference>
<feature type="compositionally biased region" description="Pro residues" evidence="12">
    <location>
        <begin position="607"/>
        <end position="620"/>
    </location>
</feature>
<evidence type="ECO:0000256" key="4">
    <source>
        <dbReference type="ARBA" id="ARBA00022695"/>
    </source>
</evidence>
<keyword evidence="15" id="KW-1185">Reference proteome</keyword>
<evidence type="ECO:0000256" key="5">
    <source>
        <dbReference type="ARBA" id="ARBA00022705"/>
    </source>
</evidence>
<dbReference type="NCBIfam" id="TIGR02397">
    <property type="entry name" value="dnaX_nterm"/>
    <property type="match status" value="1"/>
</dbReference>
<dbReference type="Pfam" id="PF12169">
    <property type="entry name" value="DNA_pol3_gamma3"/>
    <property type="match status" value="1"/>
</dbReference>
<proteinExistence type="inferred from homology"/>
<dbReference type="PANTHER" id="PTHR11669">
    <property type="entry name" value="REPLICATION FACTOR C / DNA POLYMERASE III GAMMA-TAU SUBUNIT"/>
    <property type="match status" value="1"/>
</dbReference>
<sequence>MAYIALYRKWRPKGFEDVVGQSHITETLQKAIETDKVAHAYLFSGPRGTGKTSTAKIFARAMNCVHGPTAHPCNACEACLHIMSGESLDVVEIDAASNRSIEDIRTLRETIKFMPVEGHKKIYIIDEVHMLTTEAFNALLKTLEEPPAHVIFILATTEPERIPLTILSRCQRYEFRRITSNDIAKRLLYVAEQEQIELTKGAAHILAVQADGGMRDALSMFDQCVSNTSGAVDEKLVRDLLGLIGKDWLFSLAQAIFDGRSDVIIKGVDDIIQLGKEPRVILTEVLAHLRALMLCQAAPESDTLSAYSDSMDELRKQAQSAAPEAIFQVVDVLQQALLMAKTSPVPRIAVEMGLLMAARKLTQPVNAVPDARAPIPKAAPKKQYHEAIPVPEEDDYQSFGAPEEVVPFPDEEFTSTPQRAVPSANRQTGSEAPPAVTAMTTGQKPVPSVDHQQAPPVQQTVPESKAAAQQPAASEASPVVSADYQNVWAKMCAILDKEKKKAVLSCIRNGRVVYIGEGQVIVAFKTAFMVKRANREDYFKLTDAALSSVLGGAYHMQGFLEGDDELKAYEKKKHKAVTPAPATSITPAAPEVVQPPDPEPELVSNPEPVPEPEPVPPPEIPETDIPAPADLPESDEDAWQPASVDDMSADERAALGPLIKTVGDCNIYIENKK</sequence>
<evidence type="ECO:0000256" key="8">
    <source>
        <dbReference type="ARBA" id="ARBA00022833"/>
    </source>
</evidence>
<dbReference type="InterPro" id="IPR050238">
    <property type="entry name" value="DNA_Rep/Repair_Clamp_Loader"/>
</dbReference>
<keyword evidence="8" id="KW-0862">Zinc</keyword>
<evidence type="ECO:0000256" key="7">
    <source>
        <dbReference type="ARBA" id="ARBA00022741"/>
    </source>
</evidence>